<dbReference type="InterPro" id="IPR000504">
    <property type="entry name" value="RRM_dom"/>
</dbReference>
<feature type="region of interest" description="Disordered" evidence="8">
    <location>
        <begin position="952"/>
        <end position="1023"/>
    </location>
</feature>
<proteinExistence type="predicted"/>
<feature type="region of interest" description="Disordered" evidence="8">
    <location>
        <begin position="492"/>
        <end position="687"/>
    </location>
</feature>
<feature type="region of interest" description="Disordered" evidence="8">
    <location>
        <begin position="733"/>
        <end position="858"/>
    </location>
</feature>
<feature type="compositionally biased region" description="Polar residues" evidence="8">
    <location>
        <begin position="396"/>
        <end position="414"/>
    </location>
</feature>
<feature type="region of interest" description="Disordered" evidence="8">
    <location>
        <begin position="169"/>
        <end position="235"/>
    </location>
</feature>
<feature type="region of interest" description="Disordered" evidence="8">
    <location>
        <begin position="1116"/>
        <end position="1146"/>
    </location>
</feature>
<dbReference type="GO" id="GO:0003723">
    <property type="term" value="F:RNA binding"/>
    <property type="evidence" value="ECO:0007669"/>
    <property type="project" value="UniProtKB-UniRule"/>
</dbReference>
<dbReference type="InterPro" id="IPR035979">
    <property type="entry name" value="RBD_domain_sf"/>
</dbReference>
<comment type="catalytic activity">
    <reaction evidence="1 7">
        <text>[protein]-peptidylproline (omega=180) = [protein]-peptidylproline (omega=0)</text>
        <dbReference type="Rhea" id="RHEA:16237"/>
        <dbReference type="Rhea" id="RHEA-COMP:10747"/>
        <dbReference type="Rhea" id="RHEA-COMP:10748"/>
        <dbReference type="ChEBI" id="CHEBI:83833"/>
        <dbReference type="ChEBI" id="CHEBI:83834"/>
        <dbReference type="EC" id="5.2.1.8"/>
    </reaction>
</comment>
<gene>
    <name evidence="11" type="ORF">D6C84_01685</name>
</gene>
<keyword evidence="5 7" id="KW-0413">Isomerase</keyword>
<feature type="compositionally biased region" description="Polar residues" evidence="8">
    <location>
        <begin position="362"/>
        <end position="389"/>
    </location>
</feature>
<feature type="compositionally biased region" description="Basic residues" evidence="8">
    <location>
        <begin position="1974"/>
        <end position="1985"/>
    </location>
</feature>
<dbReference type="PROSITE" id="PS50102">
    <property type="entry name" value="RRM"/>
    <property type="match status" value="1"/>
</dbReference>
<accession>A0A4V4L1X7</accession>
<organism evidence="11 12">
    <name type="scientific">Aureobasidium pullulans</name>
    <name type="common">Black yeast</name>
    <name type="synonym">Pullularia pullulans</name>
    <dbReference type="NCBI Taxonomy" id="5580"/>
    <lineage>
        <taxon>Eukaryota</taxon>
        <taxon>Fungi</taxon>
        <taxon>Dikarya</taxon>
        <taxon>Ascomycota</taxon>
        <taxon>Pezizomycotina</taxon>
        <taxon>Dothideomycetes</taxon>
        <taxon>Dothideomycetidae</taxon>
        <taxon>Dothideales</taxon>
        <taxon>Saccotheciaceae</taxon>
        <taxon>Aureobasidium</taxon>
    </lineage>
</organism>
<comment type="caution">
    <text evidence="11">The sequence shown here is derived from an EMBL/GenBank/DDBJ whole genome shotgun (WGS) entry which is preliminary data.</text>
</comment>
<feature type="compositionally biased region" description="Polar residues" evidence="8">
    <location>
        <begin position="34"/>
        <end position="45"/>
    </location>
</feature>
<evidence type="ECO:0000256" key="1">
    <source>
        <dbReference type="ARBA" id="ARBA00000971"/>
    </source>
</evidence>
<keyword evidence="4 7" id="KW-0697">Rotamase</keyword>
<feature type="compositionally biased region" description="Polar residues" evidence="8">
    <location>
        <begin position="965"/>
        <end position="976"/>
    </location>
</feature>
<evidence type="ECO:0000256" key="3">
    <source>
        <dbReference type="ARBA" id="ARBA00013194"/>
    </source>
</evidence>
<feature type="compositionally biased region" description="Low complexity" evidence="8">
    <location>
        <begin position="614"/>
        <end position="625"/>
    </location>
</feature>
<evidence type="ECO:0000256" key="8">
    <source>
        <dbReference type="SAM" id="MobiDB-lite"/>
    </source>
</evidence>
<dbReference type="SUPFAM" id="SSF54534">
    <property type="entry name" value="FKBP-like"/>
    <property type="match status" value="1"/>
</dbReference>
<dbReference type="PROSITE" id="PS50059">
    <property type="entry name" value="FKBP_PPIASE"/>
    <property type="match status" value="1"/>
</dbReference>
<dbReference type="GO" id="GO:0005783">
    <property type="term" value="C:endoplasmic reticulum"/>
    <property type="evidence" value="ECO:0007669"/>
    <property type="project" value="TreeGrafter"/>
</dbReference>
<protein>
    <recommendedName>
        <fullName evidence="3 7">peptidylprolyl isomerase</fullName>
        <ecNumber evidence="3 7">5.2.1.8</ecNumber>
    </recommendedName>
</protein>
<evidence type="ECO:0000256" key="2">
    <source>
        <dbReference type="ARBA" id="ARBA00002388"/>
    </source>
</evidence>
<feature type="compositionally biased region" description="Basic and acidic residues" evidence="8">
    <location>
        <begin position="664"/>
        <end position="681"/>
    </location>
</feature>
<feature type="compositionally biased region" description="Low complexity" evidence="8">
    <location>
        <begin position="586"/>
        <end position="596"/>
    </location>
</feature>
<dbReference type="Pfam" id="PF00254">
    <property type="entry name" value="FKBP_C"/>
    <property type="match status" value="1"/>
</dbReference>
<evidence type="ECO:0000256" key="6">
    <source>
        <dbReference type="PROSITE-ProRule" id="PRU00176"/>
    </source>
</evidence>
<feature type="domain" description="RRM" evidence="10">
    <location>
        <begin position="1040"/>
        <end position="1109"/>
    </location>
</feature>
<feature type="domain" description="PPIase FKBP-type" evidence="9">
    <location>
        <begin position="2090"/>
        <end position="2178"/>
    </location>
</feature>
<keyword evidence="6" id="KW-0694">RNA-binding</keyword>
<dbReference type="Proteomes" id="UP000310039">
    <property type="component" value="Unassembled WGS sequence"/>
</dbReference>
<feature type="compositionally biased region" description="Basic and acidic residues" evidence="8">
    <location>
        <begin position="502"/>
        <end position="517"/>
    </location>
</feature>
<feature type="compositionally biased region" description="Basic and acidic residues" evidence="8">
    <location>
        <begin position="1986"/>
        <end position="1996"/>
    </location>
</feature>
<feature type="compositionally biased region" description="Basic and acidic residues" evidence="8">
    <location>
        <begin position="626"/>
        <end position="635"/>
    </location>
</feature>
<dbReference type="EC" id="5.2.1.8" evidence="3 7"/>
<feature type="compositionally biased region" description="Basic residues" evidence="8">
    <location>
        <begin position="545"/>
        <end position="555"/>
    </location>
</feature>
<comment type="function">
    <text evidence="2">PPIases accelerate the folding of proteins. It catalyzes the cis-trans isomerization of proline imidic peptide bonds in oligopeptides.</text>
</comment>
<feature type="compositionally biased region" description="Low complexity" evidence="8">
    <location>
        <begin position="518"/>
        <end position="536"/>
    </location>
</feature>
<name>A0A4V4L1X7_AURPU</name>
<feature type="region of interest" description="Disordered" evidence="8">
    <location>
        <begin position="1969"/>
        <end position="2021"/>
    </location>
</feature>
<dbReference type="EMBL" id="QZBT01000014">
    <property type="protein sequence ID" value="THZ87476.1"/>
    <property type="molecule type" value="Genomic_DNA"/>
</dbReference>
<feature type="region of interest" description="Disordered" evidence="8">
    <location>
        <begin position="25"/>
        <end position="45"/>
    </location>
</feature>
<dbReference type="Pfam" id="PF00076">
    <property type="entry name" value="RRM_1"/>
    <property type="match status" value="1"/>
</dbReference>
<evidence type="ECO:0000256" key="4">
    <source>
        <dbReference type="ARBA" id="ARBA00023110"/>
    </source>
</evidence>
<dbReference type="SMART" id="SM00360">
    <property type="entry name" value="RRM"/>
    <property type="match status" value="1"/>
</dbReference>
<dbReference type="Gene3D" id="3.10.50.40">
    <property type="match status" value="1"/>
</dbReference>
<dbReference type="PANTHER" id="PTHR45779:SF7">
    <property type="entry name" value="PEPTIDYLPROLYL ISOMERASE"/>
    <property type="match status" value="1"/>
</dbReference>
<feature type="compositionally biased region" description="Basic and acidic residues" evidence="8">
    <location>
        <begin position="782"/>
        <end position="806"/>
    </location>
</feature>
<feature type="region of interest" description="Disordered" evidence="8">
    <location>
        <begin position="291"/>
        <end position="432"/>
    </location>
</feature>
<evidence type="ECO:0000259" key="10">
    <source>
        <dbReference type="PROSITE" id="PS50102"/>
    </source>
</evidence>
<feature type="compositionally biased region" description="Low complexity" evidence="8">
    <location>
        <begin position="1257"/>
        <end position="1272"/>
    </location>
</feature>
<sequence>MASSWLDRVVAKHLGDALAWRNTKRNVKSEPGTEPSQHSQYTDNGSSLKVRVSIPSAVLQVLKVQGQILTLTDGVVSIQARVSSNTSQRLVNQHSAPISSILNKSITVSSCDITATHLGPPASRVQLIILGFAISPASLDLSDVSTVTPIHQFSAVRDFLQRLHQLSNPPAERAAPTPAPRPALVPTEQSPDVEMSDGTAESAEKVNPMKRPRSSPTRSSSHRVVRPRIHEGDDDVMIQKGVNLQQPVQASANSAHHGDLLRNLLSRNRVPSTGRASASTAIEQALRLGTGMSEQMGPPPVPAAKTKNVQTQARSPSQSQSLSQDFQSQIPMPEPAAPEPVIPDTGSQGVPGEAASQKDADVNTSKLGLPNNTPTSAQPEPVEVSQSSLPKGDLPAQSQPAQISSAPVTTSSSHLLEDPSSGIQRPMHRAPPPLLVNYASRPIPENQRRILDKLTSWWPPRPGTTFPHPNIPIEIIQEMEEYAEQRAARKKAKAREEEIEEENGRTREREREREKELLAAAPLLTQTTQSSLLPWSSSPPEPGPFRHRMQTHRRSTNLQIPLPPDSSAEDPMQVDEPEEEIPSSPPSGSVSAGSDDPGADEPLETMPRLNPRQLPEYPLSSPEESSSGKDPELRPDNSQPTRVLQESTRIQIQGRKYSPTPDEDVSKPEVQAEHSVSHDRPQAPVLIDTEDDMMVDEQLKINANNVSEDPSQVGVDKIMEDVLQVENDKIMKDQAQVNVGQSREDKPQVQVAASPQPHSRSESRQRRRRNWGLEESGFVETAEQRQARKREIRERFRQDQQNESAHETTPIPQIEQQIKGMVQKDQEVSAPVQEPEADQMEVDQPLIGSSKSTDPTIVKRANIIEQWRQRSDQQGGPTEAGAPDALVVETNVSEPAIAEPEPEPEPVLSEPTVLVSVDDGPVIPASAGHGTAPSEHAAFDPVVSDVPDVGSAVQNMPRPEPFSNDRMQLSHQSTESDLPPFRDSQVRNAELHPRTEQQRPLPLSRAPKPPTYKAQQEASPELRLHNRKGIAKGKFRERSRALWVGSLPAEINNKQVMEMFAEFNPVSVAAMNKSAFINFSDVETACKALEFTNGSILQNKTVVCNFTAPYEYSDNSVTSPAVSHNPRLPARLPEHDLRPSSGTRHSRHDDAVLLSLTVEDLFHEFVKKRKFTGNRKAFENLCNKLLDSSTTIPLAQWDNYVVLQPAVYMPYVSERVTDGELFDDYDTYWKEHLQETPPDLIPILTPARLEAAFNNVSAPQSPASRPSAPISPQTVSGASRPRPSPARPPPARPSPARPLPARPLPARRTPSSASALTPTPRKAPVAEDLRRSVVERSAQTMISRPQSTIPAASHEILDMPEPRRASVWLANTVSHKAGFKVVQSDLYGIYKETFKSCEEDSKHPNLNHLDHSLAALPPKECLRVLGDYFESPEYQEAYQNYQLLGTNAELDYQDILDHPHEPLKDYPGNPAYDERVSWHGGDPVLAAFSVGSLHRFGAMNLRDPNDIFTVPKCSVNVDESLKNKGFEEFKNYNDTELHPVFRRKNFHKMDDYDYELLKPVLKLATDILGSFDALGFFAGLLKAKPFTGTPEEQHRLGKGLLWKFSPDVITSLDQAVDVITHLRDLGDYVDWGYNDDRSTNYGADMATWHMINKPVRPHGCCSDIEMGELFRDSLRRTNTIDKIQPSLDQPSADLRVRFHMASIMLHELAHAFENAYAPQQRIHEPFMNDGRIAELGHSLISHLFGSVIRINGRNPTHYGIPFGCHFHDWPNSDNHAAVMIARHSLAKAGVHTHTYYPLHMHYLLKVLKPQFWRDEVERFGGSYAMKPPKLLGVRYRYDHALWSGEGPVEMETEAALPPNSLRPDVKEGLFWRDGAAALGKSTEYYKDVIADWTIAMLPWEFEDSKGFKTKPRTWDLIDRFHPGQFTIMTEPPPLLNFPKYDPARSQYERRKYVRDLRKKKLKEKAQKIAERRKLDKAKKGPPKRKREYDKIYEAHKPSAPSPTDLGRYPRANPRPKDYDPDLEFPRVPCTGNQQESPPPYNNREKWAPKWKIDFGDGGAYPEIDYLSALDKPLNIQVDKAVECSRKTKAGDKIEVHYRGTLEDGGKEFDASYNRGQPLSFHVGKGQVIKGWDQGLLDMCPGEKRTLTIQPEWAYGSRGMGPIPANSVLVFETELVSIAGVKKDEL</sequence>
<dbReference type="GO" id="GO:0003755">
    <property type="term" value="F:peptidyl-prolyl cis-trans isomerase activity"/>
    <property type="evidence" value="ECO:0007669"/>
    <property type="project" value="UniProtKB-KW"/>
</dbReference>
<feature type="compositionally biased region" description="Pro residues" evidence="8">
    <location>
        <begin position="1282"/>
        <end position="1303"/>
    </location>
</feature>
<dbReference type="Gene3D" id="3.30.70.330">
    <property type="match status" value="1"/>
</dbReference>
<feature type="compositionally biased region" description="Low complexity" evidence="8">
    <location>
        <begin position="312"/>
        <end position="329"/>
    </location>
</feature>
<dbReference type="InterPro" id="IPR046357">
    <property type="entry name" value="PPIase_dom_sf"/>
</dbReference>
<evidence type="ECO:0000313" key="12">
    <source>
        <dbReference type="Proteomes" id="UP000310039"/>
    </source>
</evidence>
<feature type="compositionally biased region" description="Low complexity" evidence="8">
    <location>
        <begin position="1304"/>
        <end position="1316"/>
    </location>
</feature>
<dbReference type="PANTHER" id="PTHR45779">
    <property type="entry name" value="PEPTIDYLPROLYL ISOMERASE"/>
    <property type="match status" value="1"/>
</dbReference>
<dbReference type="FunFam" id="3.10.50.40:FF:000006">
    <property type="entry name" value="Peptidyl-prolyl cis-trans isomerase"/>
    <property type="match status" value="1"/>
</dbReference>
<dbReference type="InterPro" id="IPR001179">
    <property type="entry name" value="PPIase_FKBP_dom"/>
</dbReference>
<evidence type="ECO:0000256" key="5">
    <source>
        <dbReference type="ARBA" id="ARBA00023235"/>
    </source>
</evidence>
<feature type="compositionally biased region" description="Polar residues" evidence="8">
    <location>
        <begin position="636"/>
        <end position="651"/>
    </location>
</feature>
<feature type="region of interest" description="Disordered" evidence="8">
    <location>
        <begin position="1256"/>
        <end position="1328"/>
    </location>
</feature>
<dbReference type="SUPFAM" id="SSF54928">
    <property type="entry name" value="RNA-binding domain, RBD"/>
    <property type="match status" value="1"/>
</dbReference>
<evidence type="ECO:0000256" key="7">
    <source>
        <dbReference type="PROSITE-ProRule" id="PRU00277"/>
    </source>
</evidence>
<dbReference type="InterPro" id="IPR012677">
    <property type="entry name" value="Nucleotide-bd_a/b_plait_sf"/>
</dbReference>
<dbReference type="CDD" id="cd00590">
    <property type="entry name" value="RRM_SF"/>
    <property type="match status" value="1"/>
</dbReference>
<feature type="compositionally biased region" description="Acidic residues" evidence="8">
    <location>
        <begin position="572"/>
        <end position="581"/>
    </location>
</feature>
<dbReference type="InterPro" id="IPR044609">
    <property type="entry name" value="FKBP2/11"/>
</dbReference>
<feature type="compositionally biased region" description="Pro residues" evidence="8">
    <location>
        <begin position="332"/>
        <end position="341"/>
    </location>
</feature>
<reference evidence="11 12" key="1">
    <citation type="submission" date="2018-10" db="EMBL/GenBank/DDBJ databases">
        <title>Fifty Aureobasidium pullulans genomes reveal a recombining polyextremotolerant generalist.</title>
        <authorList>
            <person name="Gostincar C."/>
            <person name="Turk M."/>
            <person name="Zajc J."/>
            <person name="Gunde-Cimerman N."/>
        </authorList>
    </citation>
    <scope>NUCLEOTIDE SEQUENCE [LARGE SCALE GENOMIC DNA]</scope>
    <source>
        <strain evidence="11 12">EXF-3403</strain>
    </source>
</reference>
<evidence type="ECO:0000259" key="9">
    <source>
        <dbReference type="PROSITE" id="PS50059"/>
    </source>
</evidence>
<evidence type="ECO:0000313" key="11">
    <source>
        <dbReference type="EMBL" id="THZ87476.1"/>
    </source>
</evidence>